<accession>A0A0F9U8R8</accession>
<protein>
    <recommendedName>
        <fullName evidence="2">STAS domain-containing protein</fullName>
    </recommendedName>
</protein>
<organism evidence="1">
    <name type="scientific">marine sediment metagenome</name>
    <dbReference type="NCBI Taxonomy" id="412755"/>
    <lineage>
        <taxon>unclassified sequences</taxon>
        <taxon>metagenomes</taxon>
        <taxon>ecological metagenomes</taxon>
    </lineage>
</organism>
<sequence>MYRIEKIGDKHFYIKVLGLLPPSVAQRLINELGEELKNLNDFSVIVDGLDFIFLKLDSFEIILDFLKKNNEALNRSAYIISKNPPLDTEIQYLLDKADSPKRKIVNNLEDAKKWIGISDIVIQRD</sequence>
<dbReference type="EMBL" id="LAZR01001137">
    <property type="protein sequence ID" value="KKN50043.1"/>
    <property type="molecule type" value="Genomic_DNA"/>
</dbReference>
<dbReference type="AlphaFoldDB" id="A0A0F9U8R8"/>
<reference evidence="1" key="1">
    <citation type="journal article" date="2015" name="Nature">
        <title>Complex archaea that bridge the gap between prokaryotes and eukaryotes.</title>
        <authorList>
            <person name="Spang A."/>
            <person name="Saw J.H."/>
            <person name="Jorgensen S.L."/>
            <person name="Zaremba-Niedzwiedzka K."/>
            <person name="Martijn J."/>
            <person name="Lind A.E."/>
            <person name="van Eijk R."/>
            <person name="Schleper C."/>
            <person name="Guy L."/>
            <person name="Ettema T.J."/>
        </authorList>
    </citation>
    <scope>NUCLEOTIDE SEQUENCE</scope>
</reference>
<name>A0A0F9U8R8_9ZZZZ</name>
<evidence type="ECO:0000313" key="1">
    <source>
        <dbReference type="EMBL" id="KKN50043.1"/>
    </source>
</evidence>
<gene>
    <name evidence="1" type="ORF">LCGC14_0636690</name>
</gene>
<comment type="caution">
    <text evidence="1">The sequence shown here is derived from an EMBL/GenBank/DDBJ whole genome shotgun (WGS) entry which is preliminary data.</text>
</comment>
<proteinExistence type="predicted"/>
<evidence type="ECO:0008006" key="2">
    <source>
        <dbReference type="Google" id="ProtNLM"/>
    </source>
</evidence>